<dbReference type="InterPro" id="IPR037215">
    <property type="entry name" value="GUN4-like_sf"/>
</dbReference>
<dbReference type="AlphaFoldDB" id="A0A7S3FJ66"/>
<feature type="chain" id="PRO_5030858029" description="GUN4-like domain-containing protein" evidence="1">
    <location>
        <begin position="18"/>
        <end position="206"/>
    </location>
</feature>
<keyword evidence="1" id="KW-0732">Signal</keyword>
<evidence type="ECO:0000256" key="1">
    <source>
        <dbReference type="SAM" id="SignalP"/>
    </source>
</evidence>
<proteinExistence type="predicted"/>
<dbReference type="PANTHER" id="PTHR34800">
    <property type="entry name" value="TETRAPYRROLE-BINDING PROTEIN, CHLOROPLASTIC"/>
    <property type="match status" value="1"/>
</dbReference>
<evidence type="ECO:0000259" key="2">
    <source>
        <dbReference type="Pfam" id="PF05419"/>
    </source>
</evidence>
<dbReference type="GO" id="GO:0046906">
    <property type="term" value="F:tetrapyrrole binding"/>
    <property type="evidence" value="ECO:0007669"/>
    <property type="project" value="TreeGrafter"/>
</dbReference>
<protein>
    <recommendedName>
        <fullName evidence="2">GUN4-like domain-containing protein</fullName>
    </recommendedName>
</protein>
<dbReference type="EMBL" id="HBHX01070155">
    <property type="protein sequence ID" value="CAE0151041.1"/>
    <property type="molecule type" value="Transcribed_RNA"/>
</dbReference>
<dbReference type="CDD" id="cd16383">
    <property type="entry name" value="GUN4"/>
    <property type="match status" value="1"/>
</dbReference>
<gene>
    <name evidence="3" type="ORF">HERI1096_LOCUS38736</name>
</gene>
<dbReference type="Pfam" id="PF05419">
    <property type="entry name" value="GUN4"/>
    <property type="match status" value="1"/>
</dbReference>
<evidence type="ECO:0000313" key="3">
    <source>
        <dbReference type="EMBL" id="CAE0151041.1"/>
    </source>
</evidence>
<dbReference type="InterPro" id="IPR008629">
    <property type="entry name" value="GUN4-like"/>
</dbReference>
<organism evidence="3">
    <name type="scientific">Haptolina ericina</name>
    <dbReference type="NCBI Taxonomy" id="156174"/>
    <lineage>
        <taxon>Eukaryota</taxon>
        <taxon>Haptista</taxon>
        <taxon>Haptophyta</taxon>
        <taxon>Prymnesiophyceae</taxon>
        <taxon>Prymnesiales</taxon>
        <taxon>Prymnesiaceae</taxon>
        <taxon>Haptolina</taxon>
    </lineage>
</organism>
<accession>A0A7S3FJ66</accession>
<dbReference type="Gene3D" id="1.25.40.620">
    <property type="match status" value="1"/>
</dbReference>
<feature type="signal peptide" evidence="1">
    <location>
        <begin position="1"/>
        <end position="17"/>
    </location>
</feature>
<reference evidence="3" key="1">
    <citation type="submission" date="2021-01" db="EMBL/GenBank/DDBJ databases">
        <authorList>
            <person name="Corre E."/>
            <person name="Pelletier E."/>
            <person name="Niang G."/>
            <person name="Scheremetjew M."/>
            <person name="Finn R."/>
            <person name="Kale V."/>
            <person name="Holt S."/>
            <person name="Cochrane G."/>
            <person name="Meng A."/>
            <person name="Brown T."/>
            <person name="Cohen L."/>
        </authorList>
    </citation>
    <scope>NUCLEOTIDE SEQUENCE</scope>
    <source>
        <strain evidence="3">CCMP281</strain>
    </source>
</reference>
<sequence length="206" mass="22815">MTTWTTMLLAHLAIVVFSPTPVSRPALATWRASPFCMSALADVPEPVIESSCSFDYIPLLTALKTAEFREADGLTRDALIKLAGEAAVRRGYVYFSEVPKLPVEDLATIDRLWRTYSGNKFGYSVQSEIFNSKKVSGNFDTFFERIGWTNGEGSLLRWLPEAKQDEFVYDVDKAVAGHLPLTSALRGTQLLAGLMCHPAWDSDKAS</sequence>
<dbReference type="PANTHER" id="PTHR34800:SF1">
    <property type="entry name" value="TETRAPYRROLE-BINDING PROTEIN, CHLOROPLASTIC"/>
    <property type="match status" value="1"/>
</dbReference>
<dbReference type="Gene3D" id="1.10.10.1770">
    <property type="entry name" value="Gun4-like"/>
    <property type="match status" value="1"/>
</dbReference>
<dbReference type="SUPFAM" id="SSF140869">
    <property type="entry name" value="GUN4-like"/>
    <property type="match status" value="1"/>
</dbReference>
<feature type="domain" description="GUN4-like" evidence="2">
    <location>
        <begin position="50"/>
        <end position="198"/>
    </location>
</feature>
<name>A0A7S3FJ66_9EUKA</name>